<feature type="transmembrane region" description="Helical" evidence="1">
    <location>
        <begin position="28"/>
        <end position="51"/>
    </location>
</feature>
<dbReference type="OrthoDB" id="2548432at2759"/>
<sequence length="174" mass="19257">MTMTGVPTAALDLPPPGLNFLSVIQPSLGVLMVGLTGSSILLTLLVILFLFSTKQLRRKPIFILNVISLILGITQGISTTFVMYRGIINPQQILTRFRYATLDCLISFVPLFVDSILLFRLLVVYPYHATPFHIFLMIFIPLMCIKVTRLANIVVFINHLFIGSGAAPNPIIAL</sequence>
<name>A0A2A9NGB4_9AGAR</name>
<keyword evidence="1" id="KW-0812">Transmembrane</keyword>
<gene>
    <name evidence="2" type="ORF">AMATHDRAFT_182179</name>
</gene>
<evidence type="ECO:0000256" key="1">
    <source>
        <dbReference type="SAM" id="Phobius"/>
    </source>
</evidence>
<evidence type="ECO:0000313" key="3">
    <source>
        <dbReference type="Proteomes" id="UP000242287"/>
    </source>
</evidence>
<dbReference type="EMBL" id="KZ302121">
    <property type="protein sequence ID" value="PFH47297.1"/>
    <property type="molecule type" value="Genomic_DNA"/>
</dbReference>
<dbReference type="Proteomes" id="UP000242287">
    <property type="component" value="Unassembled WGS sequence"/>
</dbReference>
<keyword evidence="3" id="KW-1185">Reference proteome</keyword>
<keyword evidence="1" id="KW-1133">Transmembrane helix</keyword>
<reference evidence="2 3" key="1">
    <citation type="submission" date="2014-02" db="EMBL/GenBank/DDBJ databases">
        <title>Transposable element dynamics among asymbiotic and ectomycorrhizal Amanita fungi.</title>
        <authorList>
            <consortium name="DOE Joint Genome Institute"/>
            <person name="Hess J."/>
            <person name="Skrede I."/>
            <person name="Wolfe B."/>
            <person name="LaButti K."/>
            <person name="Ohm R.A."/>
            <person name="Grigoriev I.V."/>
            <person name="Pringle A."/>
        </authorList>
    </citation>
    <scope>NUCLEOTIDE SEQUENCE [LARGE SCALE GENOMIC DNA]</scope>
    <source>
        <strain evidence="2 3">SKay4041</strain>
    </source>
</reference>
<organism evidence="2 3">
    <name type="scientific">Amanita thiersii Skay4041</name>
    <dbReference type="NCBI Taxonomy" id="703135"/>
    <lineage>
        <taxon>Eukaryota</taxon>
        <taxon>Fungi</taxon>
        <taxon>Dikarya</taxon>
        <taxon>Basidiomycota</taxon>
        <taxon>Agaricomycotina</taxon>
        <taxon>Agaricomycetes</taxon>
        <taxon>Agaricomycetidae</taxon>
        <taxon>Agaricales</taxon>
        <taxon>Pluteineae</taxon>
        <taxon>Amanitaceae</taxon>
        <taxon>Amanita</taxon>
    </lineage>
</organism>
<dbReference type="Gene3D" id="1.10.287.920">
    <property type="entry name" value="Pheromone alpha factor receptor"/>
    <property type="match status" value="1"/>
</dbReference>
<proteinExistence type="predicted"/>
<accession>A0A2A9NGB4</accession>
<feature type="transmembrane region" description="Helical" evidence="1">
    <location>
        <begin position="63"/>
        <end position="87"/>
    </location>
</feature>
<dbReference type="AlphaFoldDB" id="A0A2A9NGB4"/>
<keyword evidence="1" id="KW-0472">Membrane</keyword>
<protein>
    <submittedName>
        <fullName evidence="2">Uncharacterized protein</fullName>
    </submittedName>
</protein>
<dbReference type="InterPro" id="IPR027458">
    <property type="entry name" value="STE2_TM1-TM2_sf"/>
</dbReference>
<evidence type="ECO:0000313" key="2">
    <source>
        <dbReference type="EMBL" id="PFH47297.1"/>
    </source>
</evidence>